<proteinExistence type="predicted"/>
<name>A0ABM1MKD8_NICVS</name>
<dbReference type="RefSeq" id="XP_017775038.1">
    <property type="nucleotide sequence ID" value="XM_017919549.1"/>
</dbReference>
<accession>A0ABM1MKD8</accession>
<sequence>MPSTNFENSALKMSFSLSSLPVTETPEKGAIKPREFNSLKKKRRESLKRLSWGSSASEHRDKDEFWSSAIVESSYNFIMDNQLIDNCQDANCELSSDTNIWSIKELDAHFSELYSWLNSIQEKIYGHEDNVTDKTLRAICKTKLLEKQEFYNIFNEQGNKLIAKHPELKERLNWHLNFLGNKWEVLQSVLKSSDPEESDTIDIEREVKCLKNWVRNQFKSLQPLSFQKRWSRSEIETKAMEHKVFRLTTHSL</sequence>
<evidence type="ECO:0000313" key="1">
    <source>
        <dbReference type="Proteomes" id="UP000695000"/>
    </source>
</evidence>
<evidence type="ECO:0000313" key="2">
    <source>
        <dbReference type="RefSeq" id="XP_017775038.1"/>
    </source>
</evidence>
<protein>
    <submittedName>
        <fullName evidence="2">Uncharacterized protein LOC108561554</fullName>
    </submittedName>
</protein>
<organism evidence="1 2">
    <name type="scientific">Nicrophorus vespilloides</name>
    <name type="common">Boreal carrion beetle</name>
    <dbReference type="NCBI Taxonomy" id="110193"/>
    <lineage>
        <taxon>Eukaryota</taxon>
        <taxon>Metazoa</taxon>
        <taxon>Ecdysozoa</taxon>
        <taxon>Arthropoda</taxon>
        <taxon>Hexapoda</taxon>
        <taxon>Insecta</taxon>
        <taxon>Pterygota</taxon>
        <taxon>Neoptera</taxon>
        <taxon>Endopterygota</taxon>
        <taxon>Coleoptera</taxon>
        <taxon>Polyphaga</taxon>
        <taxon>Staphyliniformia</taxon>
        <taxon>Silphidae</taxon>
        <taxon>Nicrophorinae</taxon>
        <taxon>Nicrophorus</taxon>
    </lineage>
</organism>
<gene>
    <name evidence="2" type="primary">LOC108561554</name>
</gene>
<reference evidence="2" key="1">
    <citation type="submission" date="2025-08" db="UniProtKB">
        <authorList>
            <consortium name="RefSeq"/>
        </authorList>
    </citation>
    <scope>IDENTIFICATION</scope>
    <source>
        <tissue evidence="2">Whole Larva</tissue>
    </source>
</reference>
<keyword evidence="1" id="KW-1185">Reference proteome</keyword>
<dbReference type="Proteomes" id="UP000695000">
    <property type="component" value="Unplaced"/>
</dbReference>
<dbReference type="GeneID" id="108561554"/>